<dbReference type="InterPro" id="IPR036388">
    <property type="entry name" value="WH-like_DNA-bd_sf"/>
</dbReference>
<dbReference type="SMART" id="SM00347">
    <property type="entry name" value="HTH_MARR"/>
    <property type="match status" value="1"/>
</dbReference>
<evidence type="ECO:0000313" key="3">
    <source>
        <dbReference type="EMBL" id="GDY40774.1"/>
    </source>
</evidence>
<dbReference type="PANTHER" id="PTHR33164:SF89">
    <property type="entry name" value="MARR FAMILY REGULATORY PROTEIN"/>
    <property type="match status" value="1"/>
</dbReference>
<gene>
    <name evidence="3" type="ORF">SANT12839_016560</name>
</gene>
<dbReference type="PROSITE" id="PS50995">
    <property type="entry name" value="HTH_MARR_2"/>
    <property type="match status" value="1"/>
</dbReference>
<comment type="caution">
    <text evidence="3">The sequence shown here is derived from an EMBL/GenBank/DDBJ whole genome shotgun (WGS) entry which is preliminary data.</text>
</comment>
<dbReference type="Gene3D" id="1.10.10.10">
    <property type="entry name" value="Winged helix-like DNA-binding domain superfamily/Winged helix DNA-binding domain"/>
    <property type="match status" value="1"/>
</dbReference>
<dbReference type="GO" id="GO:0006950">
    <property type="term" value="P:response to stress"/>
    <property type="evidence" value="ECO:0007669"/>
    <property type="project" value="TreeGrafter"/>
</dbReference>
<dbReference type="Proteomes" id="UP000299290">
    <property type="component" value="Unassembled WGS sequence"/>
</dbReference>
<keyword evidence="4" id="KW-1185">Reference proteome</keyword>
<feature type="region of interest" description="Disordered" evidence="1">
    <location>
        <begin position="186"/>
        <end position="206"/>
    </location>
</feature>
<dbReference type="Pfam" id="PF01047">
    <property type="entry name" value="MarR"/>
    <property type="match status" value="1"/>
</dbReference>
<name>A0A4D4JXZ4_9ACTN</name>
<accession>A0A4D4JXZ4</accession>
<dbReference type="InterPro" id="IPR036390">
    <property type="entry name" value="WH_DNA-bd_sf"/>
</dbReference>
<reference evidence="3 4" key="1">
    <citation type="journal article" date="2020" name="Int. J. Syst. Evol. Microbiol.">
        <title>Reclassification of Streptomyces castelarensis and Streptomyces sporoclivatus as later heterotypic synonyms of Streptomyces antimycoticus.</title>
        <authorList>
            <person name="Komaki H."/>
            <person name="Tamura T."/>
        </authorList>
    </citation>
    <scope>NUCLEOTIDE SEQUENCE [LARGE SCALE GENOMIC DNA]</scope>
    <source>
        <strain evidence="3 4">NBRC 12839</strain>
    </source>
</reference>
<dbReference type="EMBL" id="BJHV01000001">
    <property type="protein sequence ID" value="GDY40774.1"/>
    <property type="molecule type" value="Genomic_DNA"/>
</dbReference>
<sequence>MTRRSLPPAAEEDAIVPGRRRSITETEQAVQERLGGFELQREQMAAVANIHRAAAAVRQHLENSVLRPHDLTWTGFVVLWVLWIWGEAETWSVAEEAGISKGTLTGIARTLESRHLVARTPHPDDGRRVLLSLTPEGEELMERLFPAFNAEEAFVATPLSAEDCLRLANGLRAIVAQLEEHGEERRRQLLDGRDLAPRRSGRRSRQ</sequence>
<dbReference type="SUPFAM" id="SSF46785">
    <property type="entry name" value="Winged helix' DNA-binding domain"/>
    <property type="match status" value="1"/>
</dbReference>
<dbReference type="AlphaFoldDB" id="A0A4D4JXZ4"/>
<dbReference type="InterPro" id="IPR000835">
    <property type="entry name" value="HTH_MarR-typ"/>
</dbReference>
<dbReference type="InterPro" id="IPR039422">
    <property type="entry name" value="MarR/SlyA-like"/>
</dbReference>
<dbReference type="GO" id="GO:0003700">
    <property type="term" value="F:DNA-binding transcription factor activity"/>
    <property type="evidence" value="ECO:0007669"/>
    <property type="project" value="InterPro"/>
</dbReference>
<feature type="domain" description="HTH marR-type" evidence="2">
    <location>
        <begin position="43"/>
        <end position="180"/>
    </location>
</feature>
<evidence type="ECO:0000313" key="4">
    <source>
        <dbReference type="Proteomes" id="UP000299290"/>
    </source>
</evidence>
<evidence type="ECO:0000256" key="1">
    <source>
        <dbReference type="SAM" id="MobiDB-lite"/>
    </source>
</evidence>
<dbReference type="PANTHER" id="PTHR33164">
    <property type="entry name" value="TRANSCRIPTIONAL REGULATOR, MARR FAMILY"/>
    <property type="match status" value="1"/>
</dbReference>
<protein>
    <recommendedName>
        <fullName evidence="2">HTH marR-type domain-containing protein</fullName>
    </recommendedName>
</protein>
<organism evidence="3 4">
    <name type="scientific">Streptomyces antimycoticus</name>
    <dbReference type="NCBI Taxonomy" id="68175"/>
    <lineage>
        <taxon>Bacteria</taxon>
        <taxon>Bacillati</taxon>
        <taxon>Actinomycetota</taxon>
        <taxon>Actinomycetes</taxon>
        <taxon>Kitasatosporales</taxon>
        <taxon>Streptomycetaceae</taxon>
        <taxon>Streptomyces</taxon>
        <taxon>Streptomyces violaceusniger group</taxon>
    </lineage>
</organism>
<proteinExistence type="predicted"/>
<evidence type="ECO:0000259" key="2">
    <source>
        <dbReference type="PROSITE" id="PS50995"/>
    </source>
</evidence>
<feature type="compositionally biased region" description="Basic and acidic residues" evidence="1">
    <location>
        <begin position="186"/>
        <end position="197"/>
    </location>
</feature>